<evidence type="ECO:0000313" key="7">
    <source>
        <dbReference type="Proteomes" id="UP000229459"/>
    </source>
</evidence>
<dbReference type="PANTHER" id="PTHR42798">
    <property type="entry name" value="LIPOPROTEIN-RELEASING SYSTEM ATP-BINDING PROTEIN LOLD"/>
    <property type="match status" value="1"/>
</dbReference>
<protein>
    <submittedName>
        <fullName evidence="6">Macrolide ABC transporter ATP-binding protein</fullName>
    </submittedName>
</protein>
<reference evidence="6 7" key="1">
    <citation type="submission" date="2017-09" db="EMBL/GenBank/DDBJ databases">
        <title>Depth-based differentiation of microbial function through sediment-hosted aquifers and enrichment of novel symbionts in the deep terrestrial subsurface.</title>
        <authorList>
            <person name="Probst A.J."/>
            <person name="Ladd B."/>
            <person name="Jarett J.K."/>
            <person name="Geller-Mcgrath D.E."/>
            <person name="Sieber C.M."/>
            <person name="Emerson J.B."/>
            <person name="Anantharaman K."/>
            <person name="Thomas B.C."/>
            <person name="Malmstrom R."/>
            <person name="Stieglmeier M."/>
            <person name="Klingl A."/>
            <person name="Woyke T."/>
            <person name="Ryan C.M."/>
            <person name="Banfield J.F."/>
        </authorList>
    </citation>
    <scope>NUCLEOTIDE SEQUENCE [LARGE SCALE GENOMIC DNA]</scope>
    <source>
        <strain evidence="6">CG23_combo_of_CG06-09_8_20_14_all_34_8</strain>
    </source>
</reference>
<dbReference type="FunFam" id="3.40.50.300:FF:000032">
    <property type="entry name" value="Export ABC transporter ATP-binding protein"/>
    <property type="match status" value="1"/>
</dbReference>
<comment type="caution">
    <text evidence="6">The sequence shown here is derived from an EMBL/GenBank/DDBJ whole genome shotgun (WGS) entry which is preliminary data.</text>
</comment>
<dbReference type="PROSITE" id="PS00211">
    <property type="entry name" value="ABC_TRANSPORTER_1"/>
    <property type="match status" value="1"/>
</dbReference>
<dbReference type="PROSITE" id="PS50893">
    <property type="entry name" value="ABC_TRANSPORTER_2"/>
    <property type="match status" value="1"/>
</dbReference>
<dbReference type="GO" id="GO:0022857">
    <property type="term" value="F:transmembrane transporter activity"/>
    <property type="evidence" value="ECO:0007669"/>
    <property type="project" value="UniProtKB-ARBA"/>
</dbReference>
<evidence type="ECO:0000313" key="6">
    <source>
        <dbReference type="EMBL" id="PIP53584.1"/>
    </source>
</evidence>
<sequence length="223" mass="24540">MLQIEHVSKIYELEGVTVTALDDINLDIKENEFISIIGPSGSGKSTLMHIIGALDTPSLGKVIINGEDVSKLNETQLARIRNHNIGFVFQQFNLLAKTSALDNVILPLIYAGMNSKEERVNKGVKILQKVGLGDRLHNNPNQLSGGQQQRVAIARALINNPSIILADEPTGNLDSKTGVEIMNIFRQLHKEGNTIIIVTHAMEVAKQAKRIIRIKDGRIVDKL</sequence>
<dbReference type="EMBL" id="PCSR01000004">
    <property type="protein sequence ID" value="PIP53584.1"/>
    <property type="molecule type" value="Genomic_DNA"/>
</dbReference>
<keyword evidence="3" id="KW-0547">Nucleotide-binding</keyword>
<dbReference type="GO" id="GO:0098796">
    <property type="term" value="C:membrane protein complex"/>
    <property type="evidence" value="ECO:0007669"/>
    <property type="project" value="UniProtKB-ARBA"/>
</dbReference>
<dbReference type="Proteomes" id="UP000229459">
    <property type="component" value="Unassembled WGS sequence"/>
</dbReference>
<keyword evidence="4 6" id="KW-0067">ATP-binding</keyword>
<dbReference type="SUPFAM" id="SSF52540">
    <property type="entry name" value="P-loop containing nucleoside triphosphate hydrolases"/>
    <property type="match status" value="1"/>
</dbReference>
<dbReference type="InterPro" id="IPR017911">
    <property type="entry name" value="MacB-like_ATP-bd"/>
</dbReference>
<dbReference type="AlphaFoldDB" id="A0A2H0B7I4"/>
<dbReference type="InterPro" id="IPR017871">
    <property type="entry name" value="ABC_transporter-like_CS"/>
</dbReference>
<name>A0A2H0B7I4_9BACT</name>
<dbReference type="GO" id="GO:0016887">
    <property type="term" value="F:ATP hydrolysis activity"/>
    <property type="evidence" value="ECO:0007669"/>
    <property type="project" value="InterPro"/>
</dbReference>
<evidence type="ECO:0000256" key="4">
    <source>
        <dbReference type="ARBA" id="ARBA00022840"/>
    </source>
</evidence>
<dbReference type="InterPro" id="IPR027417">
    <property type="entry name" value="P-loop_NTPase"/>
</dbReference>
<organism evidence="6 7">
    <name type="scientific">Candidatus Beckwithbacteria bacterium CG23_combo_of_CG06-09_8_20_14_all_34_8</name>
    <dbReference type="NCBI Taxonomy" id="1974497"/>
    <lineage>
        <taxon>Bacteria</taxon>
        <taxon>Candidatus Beckwithiibacteriota</taxon>
    </lineage>
</organism>
<evidence type="ECO:0000256" key="2">
    <source>
        <dbReference type="ARBA" id="ARBA00022448"/>
    </source>
</evidence>
<evidence type="ECO:0000256" key="3">
    <source>
        <dbReference type="ARBA" id="ARBA00022741"/>
    </source>
</evidence>
<dbReference type="PANTHER" id="PTHR42798:SF6">
    <property type="entry name" value="CELL DIVISION ATP-BINDING PROTEIN FTSE"/>
    <property type="match status" value="1"/>
</dbReference>
<dbReference type="InterPro" id="IPR003593">
    <property type="entry name" value="AAA+_ATPase"/>
</dbReference>
<dbReference type="InterPro" id="IPR003439">
    <property type="entry name" value="ABC_transporter-like_ATP-bd"/>
</dbReference>
<dbReference type="Pfam" id="PF00005">
    <property type="entry name" value="ABC_tran"/>
    <property type="match status" value="1"/>
</dbReference>
<dbReference type="CDD" id="cd03255">
    <property type="entry name" value="ABC_MJ0796_LolCDE_FtsE"/>
    <property type="match status" value="1"/>
</dbReference>
<gene>
    <name evidence="6" type="ORF">COX08_00185</name>
</gene>
<dbReference type="GO" id="GO:0005524">
    <property type="term" value="F:ATP binding"/>
    <property type="evidence" value="ECO:0007669"/>
    <property type="project" value="UniProtKB-KW"/>
</dbReference>
<evidence type="ECO:0000259" key="5">
    <source>
        <dbReference type="PROSITE" id="PS50893"/>
    </source>
</evidence>
<accession>A0A2H0B7I4</accession>
<dbReference type="Gene3D" id="3.40.50.300">
    <property type="entry name" value="P-loop containing nucleotide triphosphate hydrolases"/>
    <property type="match status" value="1"/>
</dbReference>
<feature type="domain" description="ABC transporter" evidence="5">
    <location>
        <begin position="2"/>
        <end position="223"/>
    </location>
</feature>
<proteinExistence type="inferred from homology"/>
<comment type="similarity">
    <text evidence="1">Belongs to the ABC transporter superfamily.</text>
</comment>
<keyword evidence="2" id="KW-0813">Transport</keyword>
<dbReference type="SMART" id="SM00382">
    <property type="entry name" value="AAA"/>
    <property type="match status" value="1"/>
</dbReference>
<evidence type="ECO:0000256" key="1">
    <source>
        <dbReference type="ARBA" id="ARBA00005417"/>
    </source>
</evidence>